<dbReference type="STRING" id="1314783.A0A165M9H2"/>
<protein>
    <recommendedName>
        <fullName evidence="8">BZIP domain-containing protein</fullName>
    </recommendedName>
</protein>
<dbReference type="EMBL" id="KV429106">
    <property type="protein sequence ID" value="KZT65393.1"/>
    <property type="molecule type" value="Genomic_DNA"/>
</dbReference>
<evidence type="ECO:0000259" key="8">
    <source>
        <dbReference type="PROSITE" id="PS50217"/>
    </source>
</evidence>
<comment type="subcellular location">
    <subcellularLocation>
        <location evidence="1">Nucleus</location>
    </subcellularLocation>
</comment>
<dbReference type="GO" id="GO:0003677">
    <property type="term" value="F:DNA binding"/>
    <property type="evidence" value="ECO:0007669"/>
    <property type="project" value="UniProtKB-KW"/>
</dbReference>
<keyword evidence="4" id="KW-0238">DNA-binding</keyword>
<evidence type="ECO:0000256" key="1">
    <source>
        <dbReference type="ARBA" id="ARBA00004123"/>
    </source>
</evidence>
<keyword evidence="3" id="KW-0805">Transcription regulation</keyword>
<evidence type="ECO:0000256" key="5">
    <source>
        <dbReference type="ARBA" id="ARBA00023163"/>
    </source>
</evidence>
<dbReference type="InterPro" id="IPR046347">
    <property type="entry name" value="bZIP_sf"/>
</dbReference>
<dbReference type="PANTHER" id="PTHR47416">
    <property type="entry name" value="BASIC-LEUCINE ZIPPER TRANSCRIPTION FACTOR F-RELATED"/>
    <property type="match status" value="1"/>
</dbReference>
<dbReference type="Pfam" id="PF00170">
    <property type="entry name" value="bZIP_1"/>
    <property type="match status" value="1"/>
</dbReference>
<feature type="compositionally biased region" description="Low complexity" evidence="7">
    <location>
        <begin position="277"/>
        <end position="293"/>
    </location>
</feature>
<feature type="compositionally biased region" description="Basic and acidic residues" evidence="7">
    <location>
        <begin position="125"/>
        <end position="134"/>
    </location>
</feature>
<organism evidence="9 10">
    <name type="scientific">Daedalea quercina L-15889</name>
    <dbReference type="NCBI Taxonomy" id="1314783"/>
    <lineage>
        <taxon>Eukaryota</taxon>
        <taxon>Fungi</taxon>
        <taxon>Dikarya</taxon>
        <taxon>Basidiomycota</taxon>
        <taxon>Agaricomycotina</taxon>
        <taxon>Agaricomycetes</taxon>
        <taxon>Polyporales</taxon>
        <taxon>Fomitopsis</taxon>
    </lineage>
</organism>
<dbReference type="GO" id="GO:0005634">
    <property type="term" value="C:nucleus"/>
    <property type="evidence" value="ECO:0007669"/>
    <property type="project" value="UniProtKB-SubCell"/>
</dbReference>
<proteinExistence type="inferred from homology"/>
<keyword evidence="10" id="KW-1185">Reference proteome</keyword>
<dbReference type="SUPFAM" id="SSF57959">
    <property type="entry name" value="Leucine zipper domain"/>
    <property type="match status" value="1"/>
</dbReference>
<keyword evidence="6" id="KW-0539">Nucleus</keyword>
<evidence type="ECO:0000256" key="7">
    <source>
        <dbReference type="SAM" id="MobiDB-lite"/>
    </source>
</evidence>
<gene>
    <name evidence="9" type="ORF">DAEQUDRAFT_731442</name>
</gene>
<feature type="compositionally biased region" description="Low complexity" evidence="7">
    <location>
        <begin position="446"/>
        <end position="463"/>
    </location>
</feature>
<feature type="region of interest" description="Disordered" evidence="7">
    <location>
        <begin position="444"/>
        <end position="485"/>
    </location>
</feature>
<feature type="region of interest" description="Disordered" evidence="7">
    <location>
        <begin position="261"/>
        <end position="299"/>
    </location>
</feature>
<evidence type="ECO:0000256" key="4">
    <source>
        <dbReference type="ARBA" id="ARBA00023125"/>
    </source>
</evidence>
<sequence>MSRLAAPTALAADAFSSPLIDAPSIPWDAHLQPTGMLYSPAARAAHAQALAGLYALAPSPPHSMSSSGTRAPSPIAPANVLKSRVPSPAVASEQTLCLPTHQVFDIPPGGFPIEHSPSPSPSPPPEERQEEQSCERLSISINPSLAAVPAKRASSSAPSASSSKKPRATTSTKDFVPPDVSGLSKREARLVKNRAAAFLSRQRKREEFECMEIRVAELEQENARLLALSQQAQQPSQDEELLSEVEQLRKQLVEMQERERVLAEELSRKQRSPSPAPSSTSSLKSESSEPQLSALRSTRMDRSGASLGLMVLLCALPTLLSLPSHSHSQSALPSTFTMPLAHATSALPSSALDMQSFLPAHSDFDWLDAMGADAGADYDFNMDFSKEDKTRLASVAVTAATLSGNKLEFVSDDGESQLPLGDLGALDISFDALPSENGKIRVRIHPPSTSVTPSAADSPASSQADEDHAMSISEPSNAPSPASVEADALGPFLGTGANVDFNALMGLNREDELAGLDLDWDSVSGGFSRAGSPGANGRRRVRIALRGMPGKGREGGEWEVEMC</sequence>
<feature type="region of interest" description="Disordered" evidence="7">
    <location>
        <begin position="107"/>
        <end position="135"/>
    </location>
</feature>
<dbReference type="OrthoDB" id="674948at2759"/>
<dbReference type="SMART" id="SM00338">
    <property type="entry name" value="BRLZ"/>
    <property type="match status" value="1"/>
</dbReference>
<feature type="domain" description="BZIP" evidence="8">
    <location>
        <begin position="183"/>
        <end position="225"/>
    </location>
</feature>
<name>A0A165M9H2_9APHY</name>
<evidence type="ECO:0000256" key="3">
    <source>
        <dbReference type="ARBA" id="ARBA00023015"/>
    </source>
</evidence>
<evidence type="ECO:0000256" key="6">
    <source>
        <dbReference type="ARBA" id="ARBA00023242"/>
    </source>
</evidence>
<dbReference type="InterPro" id="IPR004827">
    <property type="entry name" value="bZIP"/>
</dbReference>
<keyword evidence="5" id="KW-0804">Transcription</keyword>
<dbReference type="Gene3D" id="1.20.5.170">
    <property type="match status" value="1"/>
</dbReference>
<comment type="similarity">
    <text evidence="2">Belongs to the bZIP family.</text>
</comment>
<accession>A0A165M9H2</accession>
<evidence type="ECO:0000313" key="9">
    <source>
        <dbReference type="EMBL" id="KZT65393.1"/>
    </source>
</evidence>
<dbReference type="AlphaFoldDB" id="A0A165M9H2"/>
<feature type="compositionally biased region" description="Low complexity" evidence="7">
    <location>
        <begin position="147"/>
        <end position="172"/>
    </location>
</feature>
<dbReference type="PANTHER" id="PTHR47416:SF8">
    <property type="entry name" value="BASIC-LEUCINE ZIPPER TRANSCRIPTION FACTOR E-RELATED"/>
    <property type="match status" value="1"/>
</dbReference>
<reference evidence="9 10" key="1">
    <citation type="journal article" date="2016" name="Mol. Biol. Evol.">
        <title>Comparative Genomics of Early-Diverging Mushroom-Forming Fungi Provides Insights into the Origins of Lignocellulose Decay Capabilities.</title>
        <authorList>
            <person name="Nagy L.G."/>
            <person name="Riley R."/>
            <person name="Tritt A."/>
            <person name="Adam C."/>
            <person name="Daum C."/>
            <person name="Floudas D."/>
            <person name="Sun H."/>
            <person name="Yadav J.S."/>
            <person name="Pangilinan J."/>
            <person name="Larsson K.H."/>
            <person name="Matsuura K."/>
            <person name="Barry K."/>
            <person name="Labutti K."/>
            <person name="Kuo R."/>
            <person name="Ohm R.A."/>
            <person name="Bhattacharya S.S."/>
            <person name="Shirouzu T."/>
            <person name="Yoshinaga Y."/>
            <person name="Martin F.M."/>
            <person name="Grigoriev I.V."/>
            <person name="Hibbett D.S."/>
        </authorList>
    </citation>
    <scope>NUCLEOTIDE SEQUENCE [LARGE SCALE GENOMIC DNA]</scope>
    <source>
        <strain evidence="9 10">L-15889</strain>
    </source>
</reference>
<feature type="region of interest" description="Disordered" evidence="7">
    <location>
        <begin position="147"/>
        <end position="183"/>
    </location>
</feature>
<evidence type="ECO:0000256" key="2">
    <source>
        <dbReference type="ARBA" id="ARBA00007163"/>
    </source>
</evidence>
<dbReference type="GO" id="GO:0003700">
    <property type="term" value="F:DNA-binding transcription factor activity"/>
    <property type="evidence" value="ECO:0007669"/>
    <property type="project" value="InterPro"/>
</dbReference>
<dbReference type="Proteomes" id="UP000076727">
    <property type="component" value="Unassembled WGS sequence"/>
</dbReference>
<evidence type="ECO:0000313" key="10">
    <source>
        <dbReference type="Proteomes" id="UP000076727"/>
    </source>
</evidence>
<dbReference type="CDD" id="cd14812">
    <property type="entry name" value="bZIP_u3"/>
    <property type="match status" value="1"/>
</dbReference>
<dbReference type="PROSITE" id="PS50217">
    <property type="entry name" value="BZIP"/>
    <property type="match status" value="1"/>
</dbReference>